<feature type="compositionally biased region" description="Low complexity" evidence="1">
    <location>
        <begin position="59"/>
        <end position="68"/>
    </location>
</feature>
<name>E9E5G6_METAQ</name>
<organism evidence="3">
    <name type="scientific">Metarhizium acridum (strain CQMa 102)</name>
    <dbReference type="NCBI Taxonomy" id="655827"/>
    <lineage>
        <taxon>Eukaryota</taxon>
        <taxon>Fungi</taxon>
        <taxon>Dikarya</taxon>
        <taxon>Ascomycota</taxon>
        <taxon>Pezizomycotina</taxon>
        <taxon>Sordariomycetes</taxon>
        <taxon>Hypocreomycetidae</taxon>
        <taxon>Hypocreales</taxon>
        <taxon>Clavicipitaceae</taxon>
        <taxon>Metarhizium</taxon>
    </lineage>
</organism>
<evidence type="ECO:0000256" key="1">
    <source>
        <dbReference type="SAM" id="MobiDB-lite"/>
    </source>
</evidence>
<dbReference type="HOGENOM" id="CLU_158790_0_0_1"/>
<evidence type="ECO:0000313" key="3">
    <source>
        <dbReference type="Proteomes" id="UP000002499"/>
    </source>
</evidence>
<dbReference type="EMBL" id="GL698506">
    <property type="protein sequence ID" value="EFY88849.1"/>
    <property type="molecule type" value="Genomic_DNA"/>
</dbReference>
<dbReference type="GeneID" id="19249425"/>
<protein>
    <submittedName>
        <fullName evidence="2">Uncharacterized protein</fullName>
    </submittedName>
</protein>
<dbReference type="eggNOG" id="ENOG502RNM9">
    <property type="taxonomic scope" value="Eukaryota"/>
</dbReference>
<dbReference type="OrthoDB" id="4964373at2759"/>
<gene>
    <name evidence="2" type="ORF">MAC_05114</name>
</gene>
<feature type="compositionally biased region" description="Polar residues" evidence="1">
    <location>
        <begin position="18"/>
        <end position="27"/>
    </location>
</feature>
<reference evidence="2 3" key="1">
    <citation type="journal article" date="2011" name="PLoS Genet.">
        <title>Genome sequencing and comparative transcriptomics of the model entomopathogenic fungi Metarhizium anisopliae and M. acridum.</title>
        <authorList>
            <person name="Gao Q."/>
            <person name="Jin K."/>
            <person name="Ying S.H."/>
            <person name="Zhang Y."/>
            <person name="Xiao G."/>
            <person name="Shang Y."/>
            <person name="Duan Z."/>
            <person name="Hu X."/>
            <person name="Xie X.Q."/>
            <person name="Zhou G."/>
            <person name="Peng G."/>
            <person name="Luo Z."/>
            <person name="Huang W."/>
            <person name="Wang B."/>
            <person name="Fang W."/>
            <person name="Wang S."/>
            <person name="Zhong Y."/>
            <person name="Ma L.J."/>
            <person name="St Leger R.J."/>
            <person name="Zhao G.P."/>
            <person name="Pei Y."/>
            <person name="Feng M.G."/>
            <person name="Xia Y."/>
            <person name="Wang C."/>
        </authorList>
    </citation>
    <scope>NUCLEOTIDE SEQUENCE [LARGE SCALE GENOMIC DNA]</scope>
    <source>
        <strain evidence="2 3">CQMa 102</strain>
    </source>
</reference>
<dbReference type="InParanoid" id="E9E5G6"/>
<keyword evidence="3" id="KW-1185">Reference proteome</keyword>
<dbReference type="AlphaFoldDB" id="E9E5G6"/>
<feature type="region of interest" description="Disordered" evidence="1">
    <location>
        <begin position="59"/>
        <end position="85"/>
    </location>
</feature>
<dbReference type="Proteomes" id="UP000002499">
    <property type="component" value="Unassembled WGS sequence"/>
</dbReference>
<evidence type="ECO:0000313" key="2">
    <source>
        <dbReference type="EMBL" id="EFY88849.1"/>
    </source>
</evidence>
<accession>E9E5G6</accession>
<sequence length="131" mass="14420">MSRLQSEQSHQHARREAPSSTRASKFTVTGARISHFMDQVQRRVPSLSPARVLGSIYGSSRAASSASRPKALDPSAGPDSPASVKYSSCQPFATCQVVESWLVTAEERKRAGKMARKNRKFSLVKDADQLW</sequence>
<proteinExistence type="predicted"/>
<feature type="region of interest" description="Disordered" evidence="1">
    <location>
        <begin position="1"/>
        <end position="28"/>
    </location>
</feature>
<dbReference type="KEGG" id="maw:19249425"/>